<dbReference type="Proteomes" id="UP000606786">
    <property type="component" value="Unassembled WGS sequence"/>
</dbReference>
<evidence type="ECO:0000313" key="3">
    <source>
        <dbReference type="Proteomes" id="UP000606786"/>
    </source>
</evidence>
<keyword evidence="1" id="KW-1133">Transmembrane helix</keyword>
<keyword evidence="1" id="KW-0472">Membrane</keyword>
<accession>A0A811URH5</accession>
<keyword evidence="1" id="KW-0812">Transmembrane</keyword>
<reference evidence="2" key="1">
    <citation type="submission" date="2020-11" db="EMBL/GenBank/DDBJ databases">
        <authorList>
            <person name="Whitehead M."/>
        </authorList>
    </citation>
    <scope>NUCLEOTIDE SEQUENCE</scope>
    <source>
        <strain evidence="2">EGII</strain>
    </source>
</reference>
<feature type="transmembrane region" description="Helical" evidence="1">
    <location>
        <begin position="88"/>
        <end position="107"/>
    </location>
</feature>
<protein>
    <submittedName>
        <fullName evidence="2">(Mediterranean fruit fly) hypothetical protein</fullName>
    </submittedName>
</protein>
<evidence type="ECO:0000256" key="1">
    <source>
        <dbReference type="SAM" id="Phobius"/>
    </source>
</evidence>
<name>A0A811URH5_CERCA</name>
<keyword evidence="3" id="KW-1185">Reference proteome</keyword>
<dbReference type="EMBL" id="CAJHJT010000012">
    <property type="protein sequence ID" value="CAD6999603.1"/>
    <property type="molecule type" value="Genomic_DNA"/>
</dbReference>
<gene>
    <name evidence="2" type="ORF">CCAP1982_LOCUS8126</name>
</gene>
<proteinExistence type="predicted"/>
<comment type="caution">
    <text evidence="2">The sequence shown here is derived from an EMBL/GenBank/DDBJ whole genome shotgun (WGS) entry which is preliminary data.</text>
</comment>
<dbReference type="AlphaFoldDB" id="A0A811URH5"/>
<evidence type="ECO:0000313" key="2">
    <source>
        <dbReference type="EMBL" id="CAD6999603.1"/>
    </source>
</evidence>
<organism evidence="2 3">
    <name type="scientific">Ceratitis capitata</name>
    <name type="common">Mediterranean fruit fly</name>
    <name type="synonym">Tephritis capitata</name>
    <dbReference type="NCBI Taxonomy" id="7213"/>
    <lineage>
        <taxon>Eukaryota</taxon>
        <taxon>Metazoa</taxon>
        <taxon>Ecdysozoa</taxon>
        <taxon>Arthropoda</taxon>
        <taxon>Hexapoda</taxon>
        <taxon>Insecta</taxon>
        <taxon>Pterygota</taxon>
        <taxon>Neoptera</taxon>
        <taxon>Endopterygota</taxon>
        <taxon>Diptera</taxon>
        <taxon>Brachycera</taxon>
        <taxon>Muscomorpha</taxon>
        <taxon>Tephritoidea</taxon>
        <taxon>Tephritidae</taxon>
        <taxon>Ceratitis</taxon>
        <taxon>Ceratitis</taxon>
    </lineage>
</organism>
<sequence length="115" mass="13174">MPRSCKKFTLSYSVCEKYHFNDNAPPEFTLPVCPSASQSTKKESVCQFVRQQHQMNINYVDLYTQFDSRHFSSPDTTILARSHILLQFFHSLTVGELILLLATTAVLPHRLQPSV</sequence>